<dbReference type="Pfam" id="PF24883">
    <property type="entry name" value="NPHP3_N"/>
    <property type="match status" value="1"/>
</dbReference>
<dbReference type="SUPFAM" id="SSF52540">
    <property type="entry name" value="P-loop containing nucleoside triphosphate hydrolases"/>
    <property type="match status" value="1"/>
</dbReference>
<evidence type="ECO:0000313" key="3">
    <source>
        <dbReference type="EMBL" id="KAB2447025.1"/>
    </source>
</evidence>
<accession>A0AAN6B5D7</accession>
<comment type="caution">
    <text evidence="3">The sequence shown here is derived from an EMBL/GenBank/DDBJ whole genome shotgun (WGS) entry which is preliminary data.</text>
</comment>
<evidence type="ECO:0000259" key="2">
    <source>
        <dbReference type="Pfam" id="PF24883"/>
    </source>
</evidence>
<keyword evidence="1" id="KW-0677">Repeat</keyword>
<protein>
    <recommendedName>
        <fullName evidence="2">Nephrocystin 3-like N-terminal domain-containing protein</fullName>
    </recommendedName>
</protein>
<feature type="domain" description="Nephrocystin 3-like N-terminal" evidence="2">
    <location>
        <begin position="345"/>
        <end position="488"/>
    </location>
</feature>
<evidence type="ECO:0000256" key="1">
    <source>
        <dbReference type="ARBA" id="ARBA00022737"/>
    </source>
</evidence>
<gene>
    <name evidence="3" type="ORF">F8165_26005</name>
</gene>
<dbReference type="Proteomes" id="UP000461739">
    <property type="component" value="Unassembled WGS sequence"/>
</dbReference>
<dbReference type="InterPro" id="IPR027417">
    <property type="entry name" value="P-loop_NTPase"/>
</dbReference>
<evidence type="ECO:0000313" key="4">
    <source>
        <dbReference type="Proteomes" id="UP000461739"/>
    </source>
</evidence>
<dbReference type="EMBL" id="WBPI01000023">
    <property type="protein sequence ID" value="KAB2447025.1"/>
    <property type="molecule type" value="Genomic_DNA"/>
</dbReference>
<organism evidence="3 4">
    <name type="scientific">Bacillus cereus</name>
    <dbReference type="NCBI Taxonomy" id="1396"/>
    <lineage>
        <taxon>Bacteria</taxon>
        <taxon>Bacillati</taxon>
        <taxon>Bacillota</taxon>
        <taxon>Bacilli</taxon>
        <taxon>Bacillales</taxon>
        <taxon>Bacillaceae</taxon>
        <taxon>Bacillus</taxon>
        <taxon>Bacillus cereus group</taxon>
    </lineage>
</organism>
<name>A0AAN6B5D7_BACCE</name>
<dbReference type="RefSeq" id="WP_151527283.1">
    <property type="nucleotide sequence ID" value="NZ_WBPA01000005.1"/>
</dbReference>
<reference evidence="3 4" key="1">
    <citation type="submission" date="2019-10" db="EMBL/GenBank/DDBJ databases">
        <title>Bacillus from the desert of Cuatro Cinegas, Coahuila.</title>
        <authorList>
            <person name="Olmedo-Alvarez G."/>
            <person name="Saldana S."/>
            <person name="Barcelo D."/>
        </authorList>
    </citation>
    <scope>NUCLEOTIDE SEQUENCE [LARGE SCALE GENOMIC DNA]</scope>
    <source>
        <strain evidence="3 4">CH316_11T</strain>
    </source>
</reference>
<dbReference type="AlphaFoldDB" id="A0AAN6B5D7"/>
<sequence length="1242" mass="146580">MDKELQKQLEQLAATHGLTLKELIDEVKKLQIEPLSFTFSVNFSDLQKFYPELIFHEFHRLNELLEAKQLYGVFLQIKDVFEIIAKYPVLYYVSLLKKQKSMLDNEQTFIHNMLSQVLSLGHWEISLKKITDILKTQIVKNPEFEAIKTIANMVWKIYNDNEIVKWRNDYIGHGALGSAEKEDFKEMLHKHLYILENFFTQKSIQKAFQQLTYVLQQNGVEIQLEKKQVLEKAYFGKNANHLLLFDGFYSNKKITGFLDYLNGKKYYFPHKHIEKDYKKFVQSSNKSKKLEPSQHIPPDFINEEYEQQLLKELKDDYVKPDYLFNWLEDLLQKNLPFTQHLIMEEGMGKTTFIHSIDEQKMNKVPKSVEFSQTTIRAIYFNSFIQDIASYFKNALFELLTTLKIQSVDHKIPLYPIADEFRNHPTKSNLLSLLEFYRKLYSQHTDKEKLLIILDGLDELSPDQLKWVNNVLPTNQHLSKNISILVTSRPNVILQETYVRHEVTRKHPSNIALLIQYLKKQTNKEEQEICNLLPITEYRFLYTRPFVLVQRFKQVQLTNYHEVVDEFLKMLHELYTDRHCLTLYQAFALLAVAPKALTLEQISYLLTLENPTFKILGLMRDVKCWLTSYWENDAYVYEIHHDIIKQQFLQNKQIQSALATLQTMWDEIAIKSVEEQLTEKEMLLFLLCKESTKQKTLYTQNIHTIIKRTYPFVKSVREMEMLVLLLRSAIPYEKKESITLLKYYLIEMHVVKGEQHSVYHDIKKAAYGTLIITRENYEAIGRTLILDNIMGCIFPKEYLYKKERYLNRAAEIKPYIDKNKQHIIGLNMAKSRTIDWGNFTKEWAKYPQNRYLMVQAIENRLFDCFKNMNLVEAEKIYECFLNLVNNEYPIQILSASYEVHLSYLRILMQLYHQKHGFSEGHINLPFFDIGDNEYSNIYEKDSITLYTKIVNTVIKINEIQVKLFALNHQKVSTDHALTLHLILEQSVERNMSGEVLFNLYETCNSYLQWINYKQIEKNEDQSILLKLMDRTYKKAKDSESELTKELYEKVVEHIPTLNKHLSLNDLLAKVLTVEDEQLKNQLLYQGLRAKYILVRNGAQPIGSRWHEYLVYLVESTNLKYYSNCEKGLLHFIYAYAIYERMMNDSMDDATFVPLYKKHLDVLAEAMDILQSCESTNSMDDILKRYAIIFTCEQISLEINVYKTGHHIVQYKNLISSLVPLGGNLPTIIAAEQAEISEFIDSLE</sequence>
<dbReference type="Gene3D" id="3.40.50.300">
    <property type="entry name" value="P-loop containing nucleotide triphosphate hydrolases"/>
    <property type="match status" value="1"/>
</dbReference>
<proteinExistence type="predicted"/>
<dbReference type="InterPro" id="IPR056884">
    <property type="entry name" value="NPHP3-like_N"/>
</dbReference>